<sequence length="321" mass="37009">MKKIFLWGLAMILFFLEIMPIQAQNSSFRILTASNVRIRQKPNASAPEVTKLALGTLVQELGRTPKQETIGAVQDYWYQIAIPDGQQGWIFGGFTMVYQETQREAIYQEITQARLKREQLNWFDQIDLVRFLTHASGEVSTPAIAAELKLARLRVLRQSLEPLQNPPPEFQAWIQEQQANIYYAEIQGTWLVLPNVFWDLYAEYQTLPIADDIAWEAAQNPVGGECEGYVPCHLSRINQSYGRYLTLYPTGKYTSTALHTISEELQNFTQHKYTDYDRTGYLTLQNEIKRLRSIVEATSIPEKVGVLEQLEQIARLHLHRE</sequence>
<dbReference type="Proteomes" id="UP000030661">
    <property type="component" value="Unassembled WGS sequence"/>
</dbReference>
<name>A0A081C625_VECG1</name>
<keyword evidence="3" id="KW-1185">Reference proteome</keyword>
<dbReference type="Gene3D" id="2.30.30.40">
    <property type="entry name" value="SH3 Domains"/>
    <property type="match status" value="1"/>
</dbReference>
<protein>
    <recommendedName>
        <fullName evidence="1">SH3b domain-containing protein</fullName>
    </recommendedName>
</protein>
<dbReference type="EMBL" id="DF820471">
    <property type="protein sequence ID" value="GAK60030.1"/>
    <property type="molecule type" value="Genomic_DNA"/>
</dbReference>
<evidence type="ECO:0000313" key="2">
    <source>
        <dbReference type="EMBL" id="GAK60030.1"/>
    </source>
</evidence>
<evidence type="ECO:0000259" key="1">
    <source>
        <dbReference type="PROSITE" id="PS51781"/>
    </source>
</evidence>
<reference evidence="2" key="1">
    <citation type="journal article" date="2015" name="PeerJ">
        <title>First genomic representation of candidate bacterial phylum KSB3 points to enhanced environmental sensing as a trigger of wastewater bulking.</title>
        <authorList>
            <person name="Sekiguchi Y."/>
            <person name="Ohashi A."/>
            <person name="Parks D.H."/>
            <person name="Yamauchi T."/>
            <person name="Tyson G.W."/>
            <person name="Hugenholtz P."/>
        </authorList>
    </citation>
    <scope>NUCLEOTIDE SEQUENCE [LARGE SCALE GENOMIC DNA]</scope>
</reference>
<dbReference type="InterPro" id="IPR003646">
    <property type="entry name" value="SH3-like_bac-type"/>
</dbReference>
<evidence type="ECO:0000313" key="3">
    <source>
        <dbReference type="Proteomes" id="UP000030661"/>
    </source>
</evidence>
<dbReference type="PROSITE" id="PS51781">
    <property type="entry name" value="SH3B"/>
    <property type="match status" value="1"/>
</dbReference>
<gene>
    <name evidence="2" type="ORF">U27_07017</name>
</gene>
<proteinExistence type="predicted"/>
<dbReference type="HOGENOM" id="CLU_865120_0_0_0"/>
<accession>A0A081C625</accession>
<dbReference type="AlphaFoldDB" id="A0A081C625"/>
<feature type="domain" description="SH3b" evidence="1">
    <location>
        <begin position="23"/>
        <end position="99"/>
    </location>
</feature>
<organism evidence="2">
    <name type="scientific">Vecturithrix granuli</name>
    <dbReference type="NCBI Taxonomy" id="1499967"/>
    <lineage>
        <taxon>Bacteria</taxon>
        <taxon>Candidatus Moduliflexota</taxon>
        <taxon>Candidatus Vecturitrichia</taxon>
        <taxon>Candidatus Vecturitrichales</taxon>
        <taxon>Candidatus Vecturitrichaceae</taxon>
        <taxon>Candidatus Vecturithrix</taxon>
    </lineage>
</organism>
<dbReference type="eggNOG" id="ENOG5033FCS">
    <property type="taxonomic scope" value="Bacteria"/>
</dbReference>
<dbReference type="Pfam" id="PF08239">
    <property type="entry name" value="SH3_3"/>
    <property type="match status" value="1"/>
</dbReference>